<dbReference type="EMBL" id="JMIW01000010">
    <property type="protein sequence ID" value="KEO87748.1"/>
    <property type="molecule type" value="Genomic_DNA"/>
</dbReference>
<dbReference type="Proteomes" id="UP000027647">
    <property type="component" value="Unassembled WGS sequence"/>
</dbReference>
<dbReference type="STRING" id="1044.EH31_06225"/>
<dbReference type="AlphaFoldDB" id="A0A074M775"/>
<sequence length="95" mass="10609">MYRVLENATNEWLNHDEEIAIWLGEAWEFISPANGMMIFDQMAGMQLRYYGNWQAAVEPAAPSGGTTIDTEARATIDSLIEALRNAGIFEKVSTP</sequence>
<name>A0A074M775_ERYLO</name>
<protein>
    <submittedName>
        <fullName evidence="1">Uncharacterized protein</fullName>
    </submittedName>
</protein>
<proteinExistence type="predicted"/>
<evidence type="ECO:0000313" key="1">
    <source>
        <dbReference type="EMBL" id="KEO87748.1"/>
    </source>
</evidence>
<accession>A0A074M775</accession>
<dbReference type="InterPro" id="IPR021251">
    <property type="entry name" value="DUF2793"/>
</dbReference>
<gene>
    <name evidence="1" type="ORF">EH31_06225</name>
</gene>
<reference evidence="1 2" key="1">
    <citation type="submission" date="2014-04" db="EMBL/GenBank/DDBJ databases">
        <title>A comprehensive comparison of genomes of Erythrobacter spp. strains.</title>
        <authorList>
            <person name="Zheng Q."/>
        </authorList>
    </citation>
    <scope>NUCLEOTIDE SEQUENCE [LARGE SCALE GENOMIC DNA]</scope>
    <source>
        <strain evidence="1 2">DSM 6997</strain>
    </source>
</reference>
<evidence type="ECO:0000313" key="2">
    <source>
        <dbReference type="Proteomes" id="UP000027647"/>
    </source>
</evidence>
<comment type="caution">
    <text evidence="1">The sequence shown here is derived from an EMBL/GenBank/DDBJ whole genome shotgun (WGS) entry which is preliminary data.</text>
</comment>
<dbReference type="Pfam" id="PF10983">
    <property type="entry name" value="DUF2793"/>
    <property type="match status" value="1"/>
</dbReference>
<organism evidence="1 2">
    <name type="scientific">Erythrobacter longus</name>
    <dbReference type="NCBI Taxonomy" id="1044"/>
    <lineage>
        <taxon>Bacteria</taxon>
        <taxon>Pseudomonadati</taxon>
        <taxon>Pseudomonadota</taxon>
        <taxon>Alphaproteobacteria</taxon>
        <taxon>Sphingomonadales</taxon>
        <taxon>Erythrobacteraceae</taxon>
        <taxon>Erythrobacter/Porphyrobacter group</taxon>
        <taxon>Erythrobacter</taxon>
    </lineage>
</organism>
<keyword evidence="2" id="KW-1185">Reference proteome</keyword>